<feature type="transmembrane region" description="Helical" evidence="8">
    <location>
        <begin position="301"/>
        <end position="329"/>
    </location>
</feature>
<feature type="transmembrane region" description="Helical" evidence="8">
    <location>
        <begin position="248"/>
        <end position="269"/>
    </location>
</feature>
<proteinExistence type="inferred from homology"/>
<evidence type="ECO:0000256" key="6">
    <source>
        <dbReference type="ARBA" id="ARBA00023136"/>
    </source>
</evidence>
<feature type="transmembrane region" description="Helical" evidence="8">
    <location>
        <begin position="463"/>
        <end position="481"/>
    </location>
</feature>
<feature type="transmembrane region" description="Helical" evidence="8">
    <location>
        <begin position="404"/>
        <end position="425"/>
    </location>
</feature>
<dbReference type="InterPro" id="IPR032805">
    <property type="entry name" value="Wax_synthase_dom"/>
</dbReference>
<sequence length="544" mass="62400">MNTRDSLYRRVLQDRQDLFNRALADGIYTPFIYPWDTLPVVFLILGVTVAPRLPSLLGRISRYTLTLSSLWYLLIRWPYVRTVGLTAGYGIGLAGFWGLIMTVILLILHDPGKDFRRIEVRRTKKERRASAPSANGPESQSQNGLVRKRALPDLREASKEDEAVTGTAHGLQAYELVWQEQPREFFHLLDWSADLMTTFRGINWNTRVPIKTYVVPPPEGHPPRLSAEAQRLNEGALQRLQRSSIRNFLCYYVLTDFLKTLMMTDSYWLGLTAIDAPTPWPWLARLNQVVPYATKFCRLGISMAAVVTALTLIFSLNPLFFGTILPYLLDDKLYVITKSPLLEVWMYPPQWGNMFMTLCNKGLAGMWSTWWHQMFRYGISEPAKLLTQRLNISPRSQLGRAIQLFVAFGLTASIHAAASSTTFSIIPGRPWHPFIFFISQAVGIMVQTEVARRLNKIGEFPKIARQAGNFLFVFVFLWYTGPYLSDDFARCQIWLFEPVPISIFRGLGFGSADCWFPWYQFPEGGRWLGWWNGGRWYNSGIGMF</sequence>
<comment type="caution">
    <text evidence="10">The sequence shown here is derived from an EMBL/GenBank/DDBJ whole genome shotgun (WGS) entry which is preliminary data.</text>
</comment>
<keyword evidence="3" id="KW-0808">Transferase</keyword>
<gene>
    <name evidence="10" type="ORF">OHC33_007077</name>
</gene>
<dbReference type="GO" id="GO:0008374">
    <property type="term" value="F:O-acyltransferase activity"/>
    <property type="evidence" value="ECO:0007669"/>
    <property type="project" value="InterPro"/>
</dbReference>
<feature type="transmembrane region" description="Helical" evidence="8">
    <location>
        <begin position="86"/>
        <end position="108"/>
    </location>
</feature>
<dbReference type="Proteomes" id="UP001316803">
    <property type="component" value="Unassembled WGS sequence"/>
</dbReference>
<evidence type="ECO:0000256" key="8">
    <source>
        <dbReference type="SAM" id="Phobius"/>
    </source>
</evidence>
<keyword evidence="4 8" id="KW-0812">Transmembrane</keyword>
<feature type="domain" description="Wax synthase" evidence="9">
    <location>
        <begin position="347"/>
        <end position="437"/>
    </location>
</feature>
<evidence type="ECO:0000259" key="9">
    <source>
        <dbReference type="Pfam" id="PF13813"/>
    </source>
</evidence>
<evidence type="ECO:0000313" key="11">
    <source>
        <dbReference type="Proteomes" id="UP001316803"/>
    </source>
</evidence>
<keyword evidence="6 8" id="KW-0472">Membrane</keyword>
<comment type="similarity">
    <text evidence="2">Belongs to the wax synthase family.</text>
</comment>
<dbReference type="GO" id="GO:0006629">
    <property type="term" value="P:lipid metabolic process"/>
    <property type="evidence" value="ECO:0007669"/>
    <property type="project" value="InterPro"/>
</dbReference>
<protein>
    <recommendedName>
        <fullName evidence="9">Wax synthase domain-containing protein</fullName>
    </recommendedName>
</protein>
<evidence type="ECO:0000313" key="10">
    <source>
        <dbReference type="EMBL" id="KAK5951785.1"/>
    </source>
</evidence>
<name>A0AAN8I6L8_9EURO</name>
<evidence type="ECO:0000256" key="1">
    <source>
        <dbReference type="ARBA" id="ARBA00004141"/>
    </source>
</evidence>
<evidence type="ECO:0000256" key="3">
    <source>
        <dbReference type="ARBA" id="ARBA00022679"/>
    </source>
</evidence>
<comment type="subcellular location">
    <subcellularLocation>
        <location evidence="1">Membrane</location>
        <topology evidence="1">Multi-pass membrane protein</topology>
    </subcellularLocation>
</comment>
<keyword evidence="11" id="KW-1185">Reference proteome</keyword>
<reference evidence="10 11" key="1">
    <citation type="submission" date="2022-12" db="EMBL/GenBank/DDBJ databases">
        <title>Genomic features and morphological characterization of a novel Knufia sp. strain isolated from spacecraft assembly facility.</title>
        <authorList>
            <person name="Teixeira M."/>
            <person name="Chander A.M."/>
            <person name="Stajich J.E."/>
            <person name="Venkateswaran K."/>
        </authorList>
    </citation>
    <scope>NUCLEOTIDE SEQUENCE [LARGE SCALE GENOMIC DNA]</scope>
    <source>
        <strain evidence="10 11">FJI-L2-BK-P2</strain>
    </source>
</reference>
<feature type="compositionally biased region" description="Polar residues" evidence="7">
    <location>
        <begin position="132"/>
        <end position="144"/>
    </location>
</feature>
<evidence type="ECO:0000256" key="4">
    <source>
        <dbReference type="ARBA" id="ARBA00022692"/>
    </source>
</evidence>
<feature type="region of interest" description="Disordered" evidence="7">
    <location>
        <begin position="125"/>
        <end position="147"/>
    </location>
</feature>
<feature type="transmembrane region" description="Helical" evidence="8">
    <location>
        <begin position="32"/>
        <end position="51"/>
    </location>
</feature>
<dbReference type="AlphaFoldDB" id="A0AAN8I6L8"/>
<dbReference type="InterPro" id="IPR044851">
    <property type="entry name" value="Wax_synthase"/>
</dbReference>
<organism evidence="10 11">
    <name type="scientific">Knufia fluminis</name>
    <dbReference type="NCBI Taxonomy" id="191047"/>
    <lineage>
        <taxon>Eukaryota</taxon>
        <taxon>Fungi</taxon>
        <taxon>Dikarya</taxon>
        <taxon>Ascomycota</taxon>
        <taxon>Pezizomycotina</taxon>
        <taxon>Eurotiomycetes</taxon>
        <taxon>Chaetothyriomycetidae</taxon>
        <taxon>Chaetothyriales</taxon>
        <taxon>Trichomeriaceae</taxon>
        <taxon>Knufia</taxon>
    </lineage>
</organism>
<dbReference type="EMBL" id="JAKLMC020000018">
    <property type="protein sequence ID" value="KAK5951785.1"/>
    <property type="molecule type" value="Genomic_DNA"/>
</dbReference>
<evidence type="ECO:0000256" key="7">
    <source>
        <dbReference type="SAM" id="MobiDB-lite"/>
    </source>
</evidence>
<keyword evidence="5 8" id="KW-1133">Transmembrane helix</keyword>
<accession>A0AAN8I6L8</accession>
<dbReference type="GO" id="GO:0016020">
    <property type="term" value="C:membrane"/>
    <property type="evidence" value="ECO:0007669"/>
    <property type="project" value="UniProtKB-SubCell"/>
</dbReference>
<dbReference type="PANTHER" id="PTHR31595:SF67">
    <property type="entry name" value="WAX SYNTHASE DOMAIN-CONTAINING PROTEIN"/>
    <property type="match status" value="1"/>
</dbReference>
<evidence type="ECO:0000256" key="5">
    <source>
        <dbReference type="ARBA" id="ARBA00022989"/>
    </source>
</evidence>
<evidence type="ECO:0000256" key="2">
    <source>
        <dbReference type="ARBA" id="ARBA00007282"/>
    </source>
</evidence>
<dbReference type="PANTHER" id="PTHR31595">
    <property type="entry name" value="LONG-CHAIN-ALCOHOL O-FATTY-ACYLTRANSFERASE 3-RELATED"/>
    <property type="match status" value="1"/>
</dbReference>
<dbReference type="Pfam" id="PF13813">
    <property type="entry name" value="MBOAT_2"/>
    <property type="match status" value="1"/>
</dbReference>